<evidence type="ECO:0000313" key="9">
    <source>
        <dbReference type="Proteomes" id="UP001152799"/>
    </source>
</evidence>
<reference evidence="8" key="1">
    <citation type="submission" date="2022-01" db="EMBL/GenBank/DDBJ databases">
        <authorList>
            <person name="King R."/>
        </authorList>
    </citation>
    <scope>NUCLEOTIDE SEQUENCE</scope>
</reference>
<dbReference type="GO" id="GO:0005524">
    <property type="term" value="F:ATP binding"/>
    <property type="evidence" value="ECO:0007669"/>
    <property type="project" value="UniProtKB-KW"/>
</dbReference>
<feature type="domain" description="ABC1 atypical kinase-like" evidence="7">
    <location>
        <begin position="308"/>
        <end position="547"/>
    </location>
</feature>
<dbReference type="InterPro" id="IPR011009">
    <property type="entry name" value="Kinase-like_dom_sf"/>
</dbReference>
<protein>
    <recommendedName>
        <fullName evidence="7">ABC1 atypical kinase-like domain-containing protein</fullName>
    </recommendedName>
</protein>
<accession>A0A9N9MJP8</accession>
<evidence type="ECO:0000313" key="8">
    <source>
        <dbReference type="EMBL" id="CAG9763698.1"/>
    </source>
</evidence>
<gene>
    <name evidence="8" type="ORF">CEUTPL_LOCUS4356</name>
</gene>
<dbReference type="Pfam" id="PF03109">
    <property type="entry name" value="ABC1"/>
    <property type="match status" value="1"/>
</dbReference>
<evidence type="ECO:0000256" key="2">
    <source>
        <dbReference type="ARBA" id="ARBA00009670"/>
    </source>
</evidence>
<keyword evidence="3" id="KW-0808">Transferase</keyword>
<dbReference type="PANTHER" id="PTHR43851">
    <property type="match status" value="1"/>
</dbReference>
<evidence type="ECO:0000256" key="6">
    <source>
        <dbReference type="SAM" id="MobiDB-lite"/>
    </source>
</evidence>
<dbReference type="SUPFAM" id="SSF56112">
    <property type="entry name" value="Protein kinase-like (PK-like)"/>
    <property type="match status" value="1"/>
</dbReference>
<dbReference type="GO" id="GO:0006744">
    <property type="term" value="P:ubiquinone biosynthetic process"/>
    <property type="evidence" value="ECO:0007669"/>
    <property type="project" value="TreeGrafter"/>
</dbReference>
<dbReference type="AlphaFoldDB" id="A0A9N9MJP8"/>
<dbReference type="InterPro" id="IPR051409">
    <property type="entry name" value="Atypical_kinase_ADCK"/>
</dbReference>
<comment type="pathway">
    <text evidence="1">Cofactor biosynthesis; ubiquinone biosynthesis.</text>
</comment>
<feature type="region of interest" description="Disordered" evidence="6">
    <location>
        <begin position="166"/>
        <end position="214"/>
    </location>
</feature>
<keyword evidence="4" id="KW-0547">Nucleotide-binding</keyword>
<dbReference type="OrthoDB" id="201153at2759"/>
<evidence type="ECO:0000256" key="5">
    <source>
        <dbReference type="ARBA" id="ARBA00022840"/>
    </source>
</evidence>
<name>A0A9N9MJP8_9CUCU</name>
<dbReference type="GO" id="GO:0016740">
    <property type="term" value="F:transferase activity"/>
    <property type="evidence" value="ECO:0007669"/>
    <property type="project" value="UniProtKB-KW"/>
</dbReference>
<dbReference type="CDD" id="cd13970">
    <property type="entry name" value="ABC1_ADCK3"/>
    <property type="match status" value="1"/>
</dbReference>
<keyword evidence="5" id="KW-0067">ATP-binding</keyword>
<dbReference type="InterPro" id="IPR004147">
    <property type="entry name" value="ABC1_dom"/>
</dbReference>
<evidence type="ECO:0000259" key="7">
    <source>
        <dbReference type="Pfam" id="PF03109"/>
    </source>
</evidence>
<dbReference type="Proteomes" id="UP001152799">
    <property type="component" value="Chromosome 14"/>
</dbReference>
<dbReference type="InterPro" id="IPR034646">
    <property type="entry name" value="ADCK3_dom"/>
</dbReference>
<evidence type="ECO:0000256" key="3">
    <source>
        <dbReference type="ARBA" id="ARBA00022679"/>
    </source>
</evidence>
<organism evidence="8 9">
    <name type="scientific">Ceutorhynchus assimilis</name>
    <name type="common">cabbage seed weevil</name>
    <dbReference type="NCBI Taxonomy" id="467358"/>
    <lineage>
        <taxon>Eukaryota</taxon>
        <taxon>Metazoa</taxon>
        <taxon>Ecdysozoa</taxon>
        <taxon>Arthropoda</taxon>
        <taxon>Hexapoda</taxon>
        <taxon>Insecta</taxon>
        <taxon>Pterygota</taxon>
        <taxon>Neoptera</taxon>
        <taxon>Endopterygota</taxon>
        <taxon>Coleoptera</taxon>
        <taxon>Polyphaga</taxon>
        <taxon>Cucujiformia</taxon>
        <taxon>Curculionidae</taxon>
        <taxon>Ceutorhynchinae</taxon>
        <taxon>Ceutorhynchus</taxon>
    </lineage>
</organism>
<sequence>MSTSKDVACILKAVQLIAEAHIKLQKDTLNHICKTSSLSPLIEQCLKDGATMPERVTVKEIANTVQDGAERINTVLQGLKVYADISLGNARSQGLRLEPAIVKQSAAKPLVLETIRPTENIANKFSLPKNQDTFIPITEYQITLSESEKNLLKKLDMEHRAKLVKQDDREKVMAADQPKQNQEKTVGETLNESQAKVTATPNPKAKLKLSDDAKQRKVPSSRIGRMVSFGSLAAGLGVGTATEYLKQTFGFGDVSSDGNNLFMSKSNLERIVDTLCKVRGAALKLGQILSIQDESIISPELATALERVRKSADFMPDWQVDQVMSSELGPGWRQKFVEFDQKPFAAASIGQVHYGKLADGKEVAIKIQYPGVAKGIVSDIDNLGGIMKMWNVFPKGMFLDNLMVVAKRELAWEVDYLREAECTKKFRTILQDYQGYYVPHVVDDLTTKQVFTTELLDGLPVDQCFNMELEHRQNIGDKIMNLCLLEILRFKYMQTDPNWANFLYNPAKKQLLLLDFGASREYSKEFMDKYVQVLKGACDGNRDIVLNVSKELGFLTGYESKMEDAHVDAVMILGEIFRSDEPYDFAHQDMTYRIQNLAQVMLVHRLCPPPEEVYSLHRKLSGVFLLLSKLKVKVSCRDKFLKLYDEYVRLNPPQA</sequence>
<keyword evidence="9" id="KW-1185">Reference proteome</keyword>
<evidence type="ECO:0000256" key="4">
    <source>
        <dbReference type="ARBA" id="ARBA00022741"/>
    </source>
</evidence>
<feature type="compositionally biased region" description="Polar residues" evidence="6">
    <location>
        <begin position="187"/>
        <end position="201"/>
    </location>
</feature>
<evidence type="ECO:0000256" key="1">
    <source>
        <dbReference type="ARBA" id="ARBA00004749"/>
    </source>
</evidence>
<dbReference type="PANTHER" id="PTHR43851:SF3">
    <property type="entry name" value="COENZYME Q8"/>
    <property type="match status" value="1"/>
</dbReference>
<proteinExistence type="inferred from homology"/>
<dbReference type="EMBL" id="OU892290">
    <property type="protein sequence ID" value="CAG9763698.1"/>
    <property type="molecule type" value="Genomic_DNA"/>
</dbReference>
<comment type="similarity">
    <text evidence="2">Belongs to the protein kinase superfamily. ADCK protein kinase family.</text>
</comment>